<name>A0A1I2MX44_9FLAO</name>
<evidence type="ECO:0000256" key="1">
    <source>
        <dbReference type="ARBA" id="ARBA00022612"/>
    </source>
</evidence>
<feature type="domain" description="Phage tail tape measure protein" evidence="3">
    <location>
        <begin position="106"/>
        <end position="271"/>
    </location>
</feature>
<feature type="coiled-coil region" evidence="2">
    <location>
        <begin position="900"/>
        <end position="976"/>
    </location>
</feature>
<feature type="coiled-coil region" evidence="2">
    <location>
        <begin position="362"/>
        <end position="396"/>
    </location>
</feature>
<sequence length="1163" mass="127302">MAIRGSNSLFFDSGIDTTGLKSGAAEATGIVQGLAGTISKIGPFGILASTAAAAFAKIGNDAFQMMKEFEQAMKEVQTISKATQDDFEGISSAVFALSKVSPDAPAKLAKAYYQIVSAGYDGAEGLKLLETATKAATAGVTTTEKAADGLTTVLNAFKLEAEDAERVSDILFTTVRLGKTTIDELSNSLSEVAPLAASSGYNFEEVAAAIASLTKQGVPTSQAMTQIRAAIEAANEVLGDGAAKSMTLQNALQAIYEEAGGSQNKLKELTGRVEAMSAILAVSGKNARGAQQDLAEYAKAAGATNLANERMLSSNTNQWAILGNRIKATTKEVGDALVDVSSGFAGFVNEALASNEKIISSYEQQRIEVYKLKNSLEEVNEESEEFNSLRDEIIKNYPEFLGNIDKEKTTTDQLLQVLNQVNEAYILRYKFATRQKELEEALANQGNTEIQIENAQSQFDNALAELQVIAEDKGIELKINPDFNNQELIKSIRDQLREAGQGVTVATGFGNVNPKEGFAESSLREMSAATSQQNDLNKQLIEYKNLVEDITERNRKLSKQELQTASGRAEALKRINEATKESQLSDFNNSGIDEIEKALEERRKIIGQFREIDEVQKLESLKPFLDSEIEEIKKYAEARSRYLNTEFSGSGGGDGESDYLKELQKQLKETEQNYQNYFNLVRRGYDDLANGIYANLLKQGADYEEYLDRRIEAAQSAAEKEALILAKDNEQRTLLSAGSFGISQSQANKTPSLKLDTKDLEKLLKKSGLDASKDLSDREGNNVTIEPGRKEEQANEKLVKALYGVTDGLYGVADLYYSISGDEEGANRLAQFAGVAEGAGMIASGNIVGGAMKVLTSAITTEIESNTAVYEEAIGRLEKSIEKLDYSISQSIGTERVNSRQEAINQLEEMEIQAQKAEEAEKEAEKQVKILGTTIAKKGKGSGTDQAKIEEFQQKAEEARREVEELNKELDELFTGTTASSITDSIIQGFRDGYSAVEDFGESFEEVIKNAMINAFRMKYLEDEVAQFYDTFSNYGEDQQFTAREIESLREMYGALIDGAQADMDAINDILESTGIGSLYDQPRNREGMSGAIKNITEDTAGVLEGHFNAVRIDTRQQLLVAEQSSIYLSEIAQNTRYNRYLESIDNRMSTIESGILEFQSRS</sequence>
<dbReference type="Pfam" id="PF10145">
    <property type="entry name" value="PhageMin_Tail"/>
    <property type="match status" value="1"/>
</dbReference>
<keyword evidence="5" id="KW-1185">Reference proteome</keyword>
<evidence type="ECO:0000256" key="2">
    <source>
        <dbReference type="SAM" id="Coils"/>
    </source>
</evidence>
<keyword evidence="2" id="KW-0175">Coiled coil</keyword>
<reference evidence="5" key="1">
    <citation type="submission" date="2016-10" db="EMBL/GenBank/DDBJ databases">
        <authorList>
            <person name="Varghese N."/>
            <person name="Submissions S."/>
        </authorList>
    </citation>
    <scope>NUCLEOTIDE SEQUENCE [LARGE SCALE GENOMIC DNA]</scope>
    <source>
        <strain evidence="5">DSM 23515</strain>
    </source>
</reference>
<dbReference type="PANTHER" id="PTHR37813:SF1">
    <property type="entry name" value="FELS-2 PROPHAGE PROTEIN"/>
    <property type="match status" value="1"/>
</dbReference>
<dbReference type="AlphaFoldDB" id="A0A1I2MX44"/>
<dbReference type="NCBIfam" id="TIGR01760">
    <property type="entry name" value="tape_meas_TP901"/>
    <property type="match status" value="1"/>
</dbReference>
<gene>
    <name evidence="4" type="ORF">SAMN04488033_11692</name>
</gene>
<dbReference type="RefSeq" id="WP_093305236.1">
    <property type="nucleotide sequence ID" value="NZ_FOOH01000016.1"/>
</dbReference>
<organism evidence="4 5">
    <name type="scientific">Salegentibacter agarivorans</name>
    <dbReference type="NCBI Taxonomy" id="345907"/>
    <lineage>
        <taxon>Bacteria</taxon>
        <taxon>Pseudomonadati</taxon>
        <taxon>Bacteroidota</taxon>
        <taxon>Flavobacteriia</taxon>
        <taxon>Flavobacteriales</taxon>
        <taxon>Flavobacteriaceae</taxon>
        <taxon>Salegentibacter</taxon>
    </lineage>
</organism>
<feature type="coiled-coil region" evidence="2">
    <location>
        <begin position="533"/>
        <end position="560"/>
    </location>
</feature>
<proteinExistence type="predicted"/>
<keyword evidence="1" id="KW-1188">Viral release from host cell</keyword>
<dbReference type="EMBL" id="FOOH01000016">
    <property type="protein sequence ID" value="SFF96052.1"/>
    <property type="molecule type" value="Genomic_DNA"/>
</dbReference>
<accession>A0A1I2MX44</accession>
<dbReference type="Proteomes" id="UP000199116">
    <property type="component" value="Unassembled WGS sequence"/>
</dbReference>
<evidence type="ECO:0000313" key="5">
    <source>
        <dbReference type="Proteomes" id="UP000199116"/>
    </source>
</evidence>
<dbReference type="PANTHER" id="PTHR37813">
    <property type="entry name" value="FELS-2 PROPHAGE PROTEIN"/>
    <property type="match status" value="1"/>
</dbReference>
<dbReference type="InterPro" id="IPR010090">
    <property type="entry name" value="Phage_tape_meas"/>
</dbReference>
<evidence type="ECO:0000259" key="3">
    <source>
        <dbReference type="Pfam" id="PF10145"/>
    </source>
</evidence>
<protein>
    <submittedName>
        <fullName evidence="4">Phage tail tape measure protein, TP901 family, core region</fullName>
    </submittedName>
</protein>
<feature type="coiled-coil region" evidence="2">
    <location>
        <begin position="438"/>
        <end position="472"/>
    </location>
</feature>
<evidence type="ECO:0000313" key="4">
    <source>
        <dbReference type="EMBL" id="SFF96052.1"/>
    </source>
</evidence>